<dbReference type="EMBL" id="CP029210">
    <property type="protein sequence ID" value="AWI52039.1"/>
    <property type="molecule type" value="Genomic_DNA"/>
</dbReference>
<sequence>MEVPLRTRAIARSLSALKTAGLTAALAAATAWGAANAATVSGSLEFSPYGGAMDFSWRPDLADLQFTSAQVTFSALMTPHLFYMGHTDPAYTLLYQDRFVYSSWTDVDGKSYWRAYDQIGYKRFLERTYSETDNAFLSASIGSLSGWDDVKGTLTTRTTRLEEISETKTFSAYRDTSTPNSDGFVEVVTRYFDFYTAEHIITTSKRALSVTLDLDSAMLAELSANRSLSYSLNGYLIYDTSIRLDYTASTISAVPEPESTTLALSGLLMVAGAGAWRRRSAQRT</sequence>
<accession>A0A2U8FM16</accession>
<keyword evidence="3" id="KW-1185">Reference proteome</keyword>
<reference evidence="2 3" key="1">
    <citation type="submission" date="2018-05" db="EMBL/GenBank/DDBJ databases">
        <title>complete genome sequence of Aquabacterium olei NBRC 110486.</title>
        <authorList>
            <person name="Tang B."/>
            <person name="Chang J."/>
            <person name="Zhang L."/>
            <person name="Yang H."/>
        </authorList>
    </citation>
    <scope>NUCLEOTIDE SEQUENCE [LARGE SCALE GENOMIC DNA]</scope>
    <source>
        <strain evidence="2 3">NBRC 110486</strain>
    </source>
</reference>
<evidence type="ECO:0000313" key="2">
    <source>
        <dbReference type="EMBL" id="AWI52039.1"/>
    </source>
</evidence>
<dbReference type="RefSeq" id="WP_109033757.1">
    <property type="nucleotide sequence ID" value="NZ_CP029210.1"/>
</dbReference>
<feature type="chain" id="PRO_5016032428" description="PEP-CTERM protein-sorting domain-containing protein" evidence="1">
    <location>
        <begin position="38"/>
        <end position="284"/>
    </location>
</feature>
<evidence type="ECO:0000313" key="3">
    <source>
        <dbReference type="Proteomes" id="UP000244892"/>
    </source>
</evidence>
<feature type="signal peptide" evidence="1">
    <location>
        <begin position="1"/>
        <end position="37"/>
    </location>
</feature>
<dbReference type="AlphaFoldDB" id="A0A2U8FM16"/>
<gene>
    <name evidence="2" type="ORF">DEH84_00180</name>
</gene>
<proteinExistence type="predicted"/>
<name>A0A2U8FM16_9BURK</name>
<evidence type="ECO:0008006" key="4">
    <source>
        <dbReference type="Google" id="ProtNLM"/>
    </source>
</evidence>
<keyword evidence="1" id="KW-0732">Signal</keyword>
<dbReference type="KEGG" id="aon:DEH84_00180"/>
<protein>
    <recommendedName>
        <fullName evidence="4">PEP-CTERM protein-sorting domain-containing protein</fullName>
    </recommendedName>
</protein>
<evidence type="ECO:0000256" key="1">
    <source>
        <dbReference type="SAM" id="SignalP"/>
    </source>
</evidence>
<dbReference type="Proteomes" id="UP000244892">
    <property type="component" value="Chromosome"/>
</dbReference>
<organism evidence="2 3">
    <name type="scientific">Aquabacterium olei</name>
    <dbReference type="NCBI Taxonomy" id="1296669"/>
    <lineage>
        <taxon>Bacteria</taxon>
        <taxon>Pseudomonadati</taxon>
        <taxon>Pseudomonadota</taxon>
        <taxon>Betaproteobacteria</taxon>
        <taxon>Burkholderiales</taxon>
        <taxon>Aquabacterium</taxon>
    </lineage>
</organism>